<accession>A0ABV5GIU7</accession>
<dbReference type="RefSeq" id="WP_236456876.1">
    <property type="nucleotide sequence ID" value="NZ_CBCSGE010000010.1"/>
</dbReference>
<evidence type="ECO:0000313" key="1">
    <source>
        <dbReference type="EMBL" id="MFB9095306.1"/>
    </source>
</evidence>
<gene>
    <name evidence="1" type="ORF">ACFFVF_02160</name>
</gene>
<keyword evidence="2" id="KW-1185">Reference proteome</keyword>
<reference evidence="1 2" key="1">
    <citation type="submission" date="2024-09" db="EMBL/GenBank/DDBJ databases">
        <authorList>
            <person name="Sun Q."/>
            <person name="Mori K."/>
        </authorList>
    </citation>
    <scope>NUCLEOTIDE SEQUENCE [LARGE SCALE GENOMIC DNA]</scope>
    <source>
        <strain evidence="1 2">CECT 7955</strain>
    </source>
</reference>
<organism evidence="1 2">
    <name type="scientific">Flavobacterium jumunjinense</name>
    <dbReference type="NCBI Taxonomy" id="998845"/>
    <lineage>
        <taxon>Bacteria</taxon>
        <taxon>Pseudomonadati</taxon>
        <taxon>Bacteroidota</taxon>
        <taxon>Flavobacteriia</taxon>
        <taxon>Flavobacteriales</taxon>
        <taxon>Flavobacteriaceae</taxon>
        <taxon>Flavobacterium</taxon>
    </lineage>
</organism>
<protein>
    <submittedName>
        <fullName evidence="1">Uncharacterized protein</fullName>
    </submittedName>
</protein>
<evidence type="ECO:0000313" key="2">
    <source>
        <dbReference type="Proteomes" id="UP001589607"/>
    </source>
</evidence>
<dbReference type="Proteomes" id="UP001589607">
    <property type="component" value="Unassembled WGS sequence"/>
</dbReference>
<name>A0ABV5GIU7_9FLAO</name>
<sequence length="244" mass="26842">MAKGKGIVRLSGTIQGLTFYFLDGKQVVRAAGGGFNGEAIKTKASMVRVRENGSEFKRCMHDVAFFKEMLQPYLLFLKDGKLHQRLVRLFAQVKALDPFSARGQRNFALGLTTDEGRGLLQGFVLTQGATFENTLRHSFSFDFAIGLHVPNCLGASLFVDTPATHFELVLRFVMLDTSAQFSYFESEKIMLNGHFTGDVTLNVPTLPEGHSCVVVAIGRFFQEVNGSLYPMANGVMEVVGCGLL</sequence>
<dbReference type="EMBL" id="JBHMEY010000006">
    <property type="protein sequence ID" value="MFB9095306.1"/>
    <property type="molecule type" value="Genomic_DNA"/>
</dbReference>
<comment type="caution">
    <text evidence="1">The sequence shown here is derived from an EMBL/GenBank/DDBJ whole genome shotgun (WGS) entry which is preliminary data.</text>
</comment>
<proteinExistence type="predicted"/>